<dbReference type="InterPro" id="IPR039603">
    <property type="entry name" value="Ribosomal_mS41"/>
</dbReference>
<comment type="subcellular location">
    <subcellularLocation>
        <location evidence="1">Mitochondrion</location>
    </subcellularLocation>
</comment>
<sequence>MNGLFPARTKAASLWSPVLQLLSASTVTSSSSQRPRVSPILQNAPNIAPTSQTRWASRKRIQNLVPNPTPFVPDVKTFLTLIGRDLHKHEEKFPSWEALFTLNSDQLEELGIDPARTRKYLINWRHKFRNGHFGPGGDAVFVKEGKAVIRVLEVERKDPRLPPARVAMNVPEGKDPKELQPSQMSRVKGYRVRKANIITGPYAIPMRSDLGGGAYLEPKMGMWEHKKGHKIDGGERRRTEVRFLKRVSQRREKREERLAQR</sequence>
<evidence type="ECO:0000256" key="3">
    <source>
        <dbReference type="ARBA" id="ARBA00023128"/>
    </source>
</evidence>
<dbReference type="Proteomes" id="UP001201980">
    <property type="component" value="Unassembled WGS sequence"/>
</dbReference>
<organism evidence="6 7">
    <name type="scientific">Zalerion maritima</name>
    <dbReference type="NCBI Taxonomy" id="339359"/>
    <lineage>
        <taxon>Eukaryota</taxon>
        <taxon>Fungi</taxon>
        <taxon>Dikarya</taxon>
        <taxon>Ascomycota</taxon>
        <taxon>Pezizomycotina</taxon>
        <taxon>Sordariomycetes</taxon>
        <taxon>Lulworthiomycetidae</taxon>
        <taxon>Lulworthiales</taxon>
        <taxon>Lulworthiaceae</taxon>
        <taxon>Zalerion</taxon>
    </lineage>
</organism>
<dbReference type="GO" id="GO:0005739">
    <property type="term" value="C:mitochondrion"/>
    <property type="evidence" value="ECO:0007669"/>
    <property type="project" value="UniProtKB-SubCell"/>
</dbReference>
<evidence type="ECO:0000313" key="6">
    <source>
        <dbReference type="EMBL" id="KAJ2896729.1"/>
    </source>
</evidence>
<accession>A0AAD5RLC8</accession>
<evidence type="ECO:0000256" key="1">
    <source>
        <dbReference type="ARBA" id="ARBA00004173"/>
    </source>
</evidence>
<dbReference type="InterPro" id="IPR013761">
    <property type="entry name" value="SAM/pointed_sf"/>
</dbReference>
<keyword evidence="7" id="KW-1185">Reference proteome</keyword>
<evidence type="ECO:0000313" key="7">
    <source>
        <dbReference type="Proteomes" id="UP001201980"/>
    </source>
</evidence>
<gene>
    <name evidence="6" type="ORF">MKZ38_005257</name>
</gene>
<dbReference type="PANTHER" id="PTHR28235">
    <property type="entry name" value="PROTEIN FYV4, MITOCHONDRIAL"/>
    <property type="match status" value="1"/>
</dbReference>
<comment type="caution">
    <text evidence="6">The sequence shown here is derived from an EMBL/GenBank/DDBJ whole genome shotgun (WGS) entry which is preliminary data.</text>
</comment>
<protein>
    <recommendedName>
        <fullName evidence="4">Small ribosomal subunit protein mS41</fullName>
    </recommendedName>
</protein>
<dbReference type="Pfam" id="PF09597">
    <property type="entry name" value="SAM_Ribosomal_mS41"/>
    <property type="match status" value="1"/>
</dbReference>
<evidence type="ECO:0000256" key="4">
    <source>
        <dbReference type="ARBA" id="ARBA00035129"/>
    </source>
</evidence>
<evidence type="ECO:0000259" key="5">
    <source>
        <dbReference type="SMART" id="SM01238"/>
    </source>
</evidence>
<feature type="domain" description="Small ribosomal subunit protein mS41 SAM" evidence="5">
    <location>
        <begin position="75"/>
        <end position="131"/>
    </location>
</feature>
<name>A0AAD5RLC8_9PEZI</name>
<comment type="similarity">
    <text evidence="2">Belongs to the mitochondrion-specific ribosomal protein mS41 family.</text>
</comment>
<reference evidence="6" key="1">
    <citation type="submission" date="2022-07" db="EMBL/GenBank/DDBJ databases">
        <title>Draft genome sequence of Zalerion maritima ATCC 34329, a (micro)plastics degrading marine fungus.</title>
        <authorList>
            <person name="Paco A."/>
            <person name="Goncalves M.F.M."/>
            <person name="Rocha-Santos T.A.P."/>
            <person name="Alves A."/>
        </authorList>
    </citation>
    <scope>NUCLEOTIDE SEQUENCE</scope>
    <source>
        <strain evidence="6">ATCC 34329</strain>
    </source>
</reference>
<dbReference type="SUPFAM" id="SSF47769">
    <property type="entry name" value="SAM/Pointed domain"/>
    <property type="match status" value="1"/>
</dbReference>
<evidence type="ECO:0000256" key="2">
    <source>
        <dbReference type="ARBA" id="ARBA00010492"/>
    </source>
</evidence>
<dbReference type="PANTHER" id="PTHR28235:SF1">
    <property type="entry name" value="SMALL RIBOSOMAL SUBUNIT PROTEIN MS41"/>
    <property type="match status" value="1"/>
</dbReference>
<dbReference type="AlphaFoldDB" id="A0AAD5RLC8"/>
<dbReference type="EMBL" id="JAKWBI020000315">
    <property type="protein sequence ID" value="KAJ2896729.1"/>
    <property type="molecule type" value="Genomic_DNA"/>
</dbReference>
<proteinExistence type="inferred from homology"/>
<keyword evidence="3" id="KW-0496">Mitochondrion</keyword>
<dbReference type="SMART" id="SM01238">
    <property type="entry name" value="IGR"/>
    <property type="match status" value="1"/>
</dbReference>
<dbReference type="InterPro" id="IPR019083">
    <property type="entry name" value="SAM_Ribosomal_mS41"/>
</dbReference>